<dbReference type="GO" id="GO:0016787">
    <property type="term" value="F:hydrolase activity"/>
    <property type="evidence" value="ECO:0007669"/>
    <property type="project" value="UniProtKB-KW"/>
</dbReference>
<keyword evidence="2" id="KW-0012">Acyltransferase</keyword>
<keyword evidence="1" id="KW-0808">Transferase</keyword>
<dbReference type="InterPro" id="IPR029058">
    <property type="entry name" value="AB_hydrolase_fold"/>
</dbReference>
<protein>
    <submittedName>
        <fullName evidence="6">Alpha/beta fold hydrolase</fullName>
    </submittedName>
</protein>
<keyword evidence="6" id="KW-0378">Hydrolase</keyword>
<dbReference type="EMBL" id="JASNJD010000004">
    <property type="protein sequence ID" value="MDK3017486.1"/>
    <property type="molecule type" value="Genomic_DNA"/>
</dbReference>
<dbReference type="PANTHER" id="PTHR36837">
    <property type="entry name" value="POLY(3-HYDROXYALKANOATE) POLYMERASE SUBUNIT PHAC"/>
    <property type="match status" value="1"/>
</dbReference>
<evidence type="ECO:0000259" key="4">
    <source>
        <dbReference type="Pfam" id="PF07167"/>
    </source>
</evidence>
<evidence type="ECO:0000256" key="3">
    <source>
        <dbReference type="SAM" id="MobiDB-lite"/>
    </source>
</evidence>
<dbReference type="SUPFAM" id="SSF53474">
    <property type="entry name" value="alpha/beta-Hydrolases"/>
    <property type="match status" value="1"/>
</dbReference>
<dbReference type="Gene3D" id="3.40.50.1820">
    <property type="entry name" value="alpha/beta hydrolase"/>
    <property type="match status" value="1"/>
</dbReference>
<sequence>MTDSSLPVSPKSEDLSETSAGFHQSEHELAQMTDTAFRAGVSQMTMGLSPSSLLLHYYDWALHMAMSPGKQLELGELAVENWVRYTRYLADCAMKQGGSSCEQPDAHDRRFKHEGWAHQPFNAFQQAFLLTQKWWDEATTGVRGVERANEKVVNFVARQLLDAMAPTNFVLSNPEILQKTITTGGRNLVDGMHNLQEDMRKVMLQEKPEIPEEFRVGETLAVTPGKVVYRNRLIELIQYAPTTDKVQPEPILIVPAWIMKYYILDLGPSNSMVKFLTDQGFTVFMISWLNPEAEDAELGMTDYRKMGPMAALDEIQKITGAARVHAVGYCLGGTLLSIAAAAMARDGDDRLASMTLLAAQMDFTEAGELTLFINESEVSFLEDMMWKSGYLDASQMAGAFQLLRSNDLIWSRLQHEYLMGERPHPIDIMAWNADTTRMPYRMHSEYLRHLFLDNDFAAGKFMVEGHPVTPRDIMVPIFAVGTETDHVAPWKSAYKTGALTGGEVTFALTNGGHNAGVVSEPGHKHRHFRLGRIFTNNHFVPADEWAESVAPQDGSWWLAWVDWLKGQQSGEPIAPPKMGKALCDAPGTYVMQR</sequence>
<organism evidence="6 7">
    <name type="scientific">Pseudodonghicola flavimaris</name>
    <dbReference type="NCBI Taxonomy" id="3050036"/>
    <lineage>
        <taxon>Bacteria</taxon>
        <taxon>Pseudomonadati</taxon>
        <taxon>Pseudomonadota</taxon>
        <taxon>Alphaproteobacteria</taxon>
        <taxon>Rhodobacterales</taxon>
        <taxon>Paracoccaceae</taxon>
        <taxon>Pseudodonghicola</taxon>
    </lineage>
</organism>
<gene>
    <name evidence="6" type="ORF">QO033_07340</name>
</gene>
<feature type="region of interest" description="Disordered" evidence="3">
    <location>
        <begin position="1"/>
        <end position="25"/>
    </location>
</feature>
<dbReference type="Proteomes" id="UP001243757">
    <property type="component" value="Unassembled WGS sequence"/>
</dbReference>
<dbReference type="Pfam" id="PF12551">
    <property type="entry name" value="PHBC_N"/>
    <property type="match status" value="1"/>
</dbReference>
<name>A0ABT7EYR8_9RHOB</name>
<dbReference type="InterPro" id="IPR022211">
    <property type="entry name" value="PHBC_N"/>
</dbReference>
<dbReference type="InterPro" id="IPR051321">
    <property type="entry name" value="PHA/PHB_synthase"/>
</dbReference>
<dbReference type="Pfam" id="PF07167">
    <property type="entry name" value="PhaC_N"/>
    <property type="match status" value="1"/>
</dbReference>
<feature type="domain" description="Poly-beta-hydroxybutyrate polymerase N-terminal" evidence="4">
    <location>
        <begin position="108"/>
        <end position="276"/>
    </location>
</feature>
<reference evidence="6 7" key="1">
    <citation type="submission" date="2023-05" db="EMBL/GenBank/DDBJ databases">
        <title>Pseudodonghicola sp. nov.</title>
        <authorList>
            <person name="Huang J."/>
        </authorList>
    </citation>
    <scope>NUCLEOTIDE SEQUENCE [LARGE SCALE GENOMIC DNA]</scope>
    <source>
        <strain evidence="6 7">IC7</strain>
    </source>
</reference>
<accession>A0ABT7EYR8</accession>
<evidence type="ECO:0000313" key="6">
    <source>
        <dbReference type="EMBL" id="MDK3017486.1"/>
    </source>
</evidence>
<evidence type="ECO:0000259" key="5">
    <source>
        <dbReference type="Pfam" id="PF12551"/>
    </source>
</evidence>
<proteinExistence type="predicted"/>
<evidence type="ECO:0000313" key="7">
    <source>
        <dbReference type="Proteomes" id="UP001243757"/>
    </source>
</evidence>
<dbReference type="InterPro" id="IPR010941">
    <property type="entry name" value="PhaC_N"/>
</dbReference>
<keyword evidence="7" id="KW-1185">Reference proteome</keyword>
<dbReference type="PANTHER" id="PTHR36837:SF5">
    <property type="entry name" value="POLY-3-HYDROXYBUTYRATE SYNTHASE"/>
    <property type="match status" value="1"/>
</dbReference>
<comment type="caution">
    <text evidence="6">The sequence shown here is derived from an EMBL/GenBank/DDBJ whole genome shotgun (WGS) entry which is preliminary data.</text>
</comment>
<evidence type="ECO:0000256" key="1">
    <source>
        <dbReference type="ARBA" id="ARBA00022679"/>
    </source>
</evidence>
<feature type="domain" description="Poly-beta-hydroxybutyrate polymerase N-terminal" evidence="5">
    <location>
        <begin position="30"/>
        <end position="70"/>
    </location>
</feature>
<evidence type="ECO:0000256" key="2">
    <source>
        <dbReference type="ARBA" id="ARBA00023315"/>
    </source>
</evidence>